<evidence type="ECO:0000256" key="1">
    <source>
        <dbReference type="ARBA" id="ARBA00004442"/>
    </source>
</evidence>
<dbReference type="GO" id="GO:1990281">
    <property type="term" value="C:efflux pump complex"/>
    <property type="evidence" value="ECO:0007669"/>
    <property type="project" value="TreeGrafter"/>
</dbReference>
<name>A0A1S1YXW9_FLAPC</name>
<protein>
    <recommendedName>
        <fullName evidence="10">Transporter</fullName>
    </recommendedName>
</protein>
<organism evidence="8 9">
    <name type="scientific">Flammeovirga pacifica</name>
    <dbReference type="NCBI Taxonomy" id="915059"/>
    <lineage>
        <taxon>Bacteria</taxon>
        <taxon>Pseudomonadati</taxon>
        <taxon>Bacteroidota</taxon>
        <taxon>Cytophagia</taxon>
        <taxon>Cytophagales</taxon>
        <taxon>Flammeovirgaceae</taxon>
        <taxon>Flammeovirga</taxon>
    </lineage>
</organism>
<evidence type="ECO:0000313" key="9">
    <source>
        <dbReference type="Proteomes" id="UP000179797"/>
    </source>
</evidence>
<keyword evidence="9" id="KW-1185">Reference proteome</keyword>
<comment type="subcellular location">
    <subcellularLocation>
        <location evidence="1">Cell outer membrane</location>
    </subcellularLocation>
</comment>
<feature type="chain" id="PRO_5010203969" description="Transporter" evidence="7">
    <location>
        <begin position="23"/>
        <end position="414"/>
    </location>
</feature>
<dbReference type="SUPFAM" id="SSF56954">
    <property type="entry name" value="Outer membrane efflux proteins (OEP)"/>
    <property type="match status" value="1"/>
</dbReference>
<sequence length="414" mass="46935">MKKIMKKYILFVFLISGFQINAQNKFLDNYINVAIENNYGVQAQAQNIQSVASEKEIIKGQGSGNLEVMYGYGISPVETRNGPLNHKVSAGIMLPWFGTRSTKYQVVDEKVQLAQNQKMMTENTIRYSVRAAYFKMIQNKKDLVSARENLEILSSFENIALSQYENSKGSMVDVLRVQMEEEDAKNKIEGLIQDSLVLYQQLQLVVNKDLGDIQLEDQFQFNTSSQINLDYNPTLQSLTASEKVLGAELTTVNKSAAPQIKVSVDYGVLGQPQGMTAENAGKNTIMPMVGLSIPLFNQKKYSGKKEQLRMQQQSISLKKQETENVLKSEYIMVQNQLEDAKRDIVIIQNQLSQVDQAIDIQQEAYAVAKPQGSEFLELLRLQIQRLNYQFKQHKAELSQWEALAKLSYIEGVEE</sequence>
<keyword evidence="7" id="KW-0732">Signal</keyword>
<feature type="coiled-coil region" evidence="6">
    <location>
        <begin position="330"/>
        <end position="403"/>
    </location>
</feature>
<evidence type="ECO:0000256" key="4">
    <source>
        <dbReference type="ARBA" id="ARBA00023136"/>
    </source>
</evidence>
<evidence type="ECO:0000256" key="7">
    <source>
        <dbReference type="SAM" id="SignalP"/>
    </source>
</evidence>
<keyword evidence="3" id="KW-0812">Transmembrane</keyword>
<gene>
    <name evidence="8" type="ORF">NH26_04845</name>
</gene>
<evidence type="ECO:0000256" key="2">
    <source>
        <dbReference type="ARBA" id="ARBA00022452"/>
    </source>
</evidence>
<reference evidence="8 9" key="1">
    <citation type="journal article" date="2012" name="Int. J. Syst. Evol. Microbiol.">
        <title>Flammeovirga pacifica sp. nov., isolated from deep-sea sediment.</title>
        <authorList>
            <person name="Xu H."/>
            <person name="Fu Y."/>
            <person name="Yang N."/>
            <person name="Ding Z."/>
            <person name="Lai Q."/>
            <person name="Zeng R."/>
        </authorList>
    </citation>
    <scope>NUCLEOTIDE SEQUENCE [LARGE SCALE GENOMIC DNA]</scope>
    <source>
        <strain evidence="9">DSM 24597 / LMG 26175 / WPAGA1</strain>
    </source>
</reference>
<evidence type="ECO:0000256" key="3">
    <source>
        <dbReference type="ARBA" id="ARBA00022692"/>
    </source>
</evidence>
<evidence type="ECO:0000313" key="8">
    <source>
        <dbReference type="EMBL" id="OHX65725.1"/>
    </source>
</evidence>
<keyword evidence="5" id="KW-0998">Cell outer membrane</keyword>
<dbReference type="Gene3D" id="1.20.1600.10">
    <property type="entry name" value="Outer membrane efflux proteins (OEP)"/>
    <property type="match status" value="1"/>
</dbReference>
<dbReference type="GO" id="GO:0009279">
    <property type="term" value="C:cell outer membrane"/>
    <property type="evidence" value="ECO:0007669"/>
    <property type="project" value="UniProtKB-SubCell"/>
</dbReference>
<dbReference type="AlphaFoldDB" id="A0A1S1YXW9"/>
<evidence type="ECO:0008006" key="10">
    <source>
        <dbReference type="Google" id="ProtNLM"/>
    </source>
</evidence>
<feature type="signal peptide" evidence="7">
    <location>
        <begin position="1"/>
        <end position="22"/>
    </location>
</feature>
<dbReference type="GO" id="GO:0015288">
    <property type="term" value="F:porin activity"/>
    <property type="evidence" value="ECO:0007669"/>
    <property type="project" value="TreeGrafter"/>
</dbReference>
<accession>A0A1S1YXW9</accession>
<dbReference type="InterPro" id="IPR051906">
    <property type="entry name" value="TolC-like"/>
</dbReference>
<dbReference type="GO" id="GO:0015562">
    <property type="term" value="F:efflux transmembrane transporter activity"/>
    <property type="evidence" value="ECO:0007669"/>
    <property type="project" value="InterPro"/>
</dbReference>
<proteinExistence type="predicted"/>
<dbReference type="RefSeq" id="WP_044222325.1">
    <property type="nucleotide sequence ID" value="NZ_JRYR02000001.1"/>
</dbReference>
<dbReference type="STRING" id="915059.NH26_04845"/>
<dbReference type="EMBL" id="JRYR02000001">
    <property type="protein sequence ID" value="OHX65725.1"/>
    <property type="molecule type" value="Genomic_DNA"/>
</dbReference>
<evidence type="ECO:0000256" key="6">
    <source>
        <dbReference type="SAM" id="Coils"/>
    </source>
</evidence>
<dbReference type="PANTHER" id="PTHR30026">
    <property type="entry name" value="OUTER MEMBRANE PROTEIN TOLC"/>
    <property type="match status" value="1"/>
</dbReference>
<comment type="caution">
    <text evidence="8">The sequence shown here is derived from an EMBL/GenBank/DDBJ whole genome shotgun (WGS) entry which is preliminary data.</text>
</comment>
<keyword evidence="4" id="KW-0472">Membrane</keyword>
<keyword evidence="6" id="KW-0175">Coiled coil</keyword>
<evidence type="ECO:0000256" key="5">
    <source>
        <dbReference type="ARBA" id="ARBA00023237"/>
    </source>
</evidence>
<dbReference type="Proteomes" id="UP000179797">
    <property type="component" value="Unassembled WGS sequence"/>
</dbReference>
<keyword evidence="2" id="KW-1134">Transmembrane beta strand</keyword>
<dbReference type="PANTHER" id="PTHR30026:SF20">
    <property type="entry name" value="OUTER MEMBRANE PROTEIN TOLC"/>
    <property type="match status" value="1"/>
</dbReference>